<accession>A0A162UBY1</accession>
<organism evidence="1 2">
    <name type="scientific">Phycomyces blakesleeanus (strain ATCC 8743b / DSM 1359 / FGSC 10004 / NBRC 33097 / NRRL 1555)</name>
    <dbReference type="NCBI Taxonomy" id="763407"/>
    <lineage>
        <taxon>Eukaryota</taxon>
        <taxon>Fungi</taxon>
        <taxon>Fungi incertae sedis</taxon>
        <taxon>Mucoromycota</taxon>
        <taxon>Mucoromycotina</taxon>
        <taxon>Mucoromycetes</taxon>
        <taxon>Mucorales</taxon>
        <taxon>Phycomycetaceae</taxon>
        <taxon>Phycomyces</taxon>
    </lineage>
</organism>
<dbReference type="EMBL" id="KV440978">
    <property type="protein sequence ID" value="OAD75102.1"/>
    <property type="molecule type" value="Genomic_DNA"/>
</dbReference>
<protein>
    <submittedName>
        <fullName evidence="1">Uncharacterized protein</fullName>
    </submittedName>
</protein>
<keyword evidence="2" id="KW-1185">Reference proteome</keyword>
<dbReference type="VEuPathDB" id="FungiDB:PHYBLDRAFT_67865"/>
<evidence type="ECO:0000313" key="1">
    <source>
        <dbReference type="EMBL" id="OAD75102.1"/>
    </source>
</evidence>
<dbReference type="AlphaFoldDB" id="A0A162UBY1"/>
<evidence type="ECO:0000313" key="2">
    <source>
        <dbReference type="Proteomes" id="UP000077315"/>
    </source>
</evidence>
<sequence>MIRPWFGVGFFSRGLDLLIIKGDIDQDKCTDCLTQQFFSWYQALNYTILGTHSIQIYGTFNNADVKLGNKGQDVASIQYEYVLDKNTQVLLSSLCNTLFLDT</sequence>
<dbReference type="InParanoid" id="A0A162UBY1"/>
<gene>
    <name evidence="1" type="ORF">PHYBLDRAFT_67865</name>
</gene>
<dbReference type="RefSeq" id="XP_018293142.1">
    <property type="nucleotide sequence ID" value="XM_018441860.1"/>
</dbReference>
<proteinExistence type="predicted"/>
<dbReference type="Proteomes" id="UP000077315">
    <property type="component" value="Unassembled WGS sequence"/>
</dbReference>
<reference evidence="2" key="1">
    <citation type="submission" date="2015-06" db="EMBL/GenBank/DDBJ databases">
        <title>Expansion of signal transduction pathways in fungi by whole-genome duplication.</title>
        <authorList>
            <consortium name="DOE Joint Genome Institute"/>
            <person name="Corrochano L.M."/>
            <person name="Kuo A."/>
            <person name="Marcet-Houben M."/>
            <person name="Polaino S."/>
            <person name="Salamov A."/>
            <person name="Villalobos J.M."/>
            <person name="Alvarez M.I."/>
            <person name="Avalos J."/>
            <person name="Benito E.P."/>
            <person name="Benoit I."/>
            <person name="Burger G."/>
            <person name="Camino L.P."/>
            <person name="Canovas D."/>
            <person name="Cerda-Olmedo E."/>
            <person name="Cheng J.-F."/>
            <person name="Dominguez A."/>
            <person name="Elias M."/>
            <person name="Eslava A.P."/>
            <person name="Glaser F."/>
            <person name="Grimwood J."/>
            <person name="Gutierrez G."/>
            <person name="Heitman J."/>
            <person name="Henrissat B."/>
            <person name="Iturriaga E.A."/>
            <person name="Lang B.F."/>
            <person name="Lavin J.L."/>
            <person name="Lee S."/>
            <person name="Li W."/>
            <person name="Lindquist E."/>
            <person name="Lopez-Garcia S."/>
            <person name="Luque E.M."/>
            <person name="Marcos A.T."/>
            <person name="Martin J."/>
            <person name="McCluskey K."/>
            <person name="Medina H.R."/>
            <person name="Miralles-Duran A."/>
            <person name="Miyazaki A."/>
            <person name="Munoz-Torres E."/>
            <person name="Oguiza J.A."/>
            <person name="Ohm R."/>
            <person name="Olmedo M."/>
            <person name="Orejas M."/>
            <person name="Ortiz-Castellanos L."/>
            <person name="Pisabarro A.G."/>
            <person name="Rodriguez-Romero J."/>
            <person name="Ruiz-Herrera J."/>
            <person name="Ruiz-Vazquez R."/>
            <person name="Sanz C."/>
            <person name="Schackwitz W."/>
            <person name="Schmutz J."/>
            <person name="Shahriari M."/>
            <person name="Shelest E."/>
            <person name="Silva-Franco F."/>
            <person name="Soanes D."/>
            <person name="Syed K."/>
            <person name="Tagua V.G."/>
            <person name="Talbot N.J."/>
            <person name="Thon M."/>
            <person name="De vries R.P."/>
            <person name="Wiebenga A."/>
            <person name="Yadav J.S."/>
            <person name="Braun E.L."/>
            <person name="Baker S."/>
            <person name="Garre V."/>
            <person name="Horwitz B."/>
            <person name="Torres-Martinez S."/>
            <person name="Idnurm A."/>
            <person name="Herrera-Estrella A."/>
            <person name="Gabaldon T."/>
            <person name="Grigoriev I.V."/>
        </authorList>
    </citation>
    <scope>NUCLEOTIDE SEQUENCE [LARGE SCALE GENOMIC DNA]</scope>
    <source>
        <strain evidence="2">NRRL 1555(-)</strain>
    </source>
</reference>
<dbReference type="GeneID" id="29002766"/>
<name>A0A162UBY1_PHYB8</name>